<proteinExistence type="predicted"/>
<dbReference type="AlphaFoldDB" id="A0A0B7FL21"/>
<reference evidence="1 2" key="1">
    <citation type="submission" date="2014-11" db="EMBL/GenBank/DDBJ databases">
        <authorList>
            <person name="Wibberg Daniel"/>
        </authorList>
    </citation>
    <scope>NUCLEOTIDE SEQUENCE [LARGE SCALE GENOMIC DNA]</scope>
    <source>
        <strain evidence="1">Rhizoctonia solani AG1-IB 7/3/14</strain>
    </source>
</reference>
<organism evidence="1 2">
    <name type="scientific">Thanatephorus cucumeris (strain AG1-IB / isolate 7/3/14)</name>
    <name type="common">Lettuce bottom rot fungus</name>
    <name type="synonym">Rhizoctonia solani</name>
    <dbReference type="NCBI Taxonomy" id="1108050"/>
    <lineage>
        <taxon>Eukaryota</taxon>
        <taxon>Fungi</taxon>
        <taxon>Dikarya</taxon>
        <taxon>Basidiomycota</taxon>
        <taxon>Agaricomycotina</taxon>
        <taxon>Agaricomycetes</taxon>
        <taxon>Cantharellales</taxon>
        <taxon>Ceratobasidiaceae</taxon>
        <taxon>Rhizoctonia</taxon>
        <taxon>Rhizoctonia solani AG-1</taxon>
    </lineage>
</organism>
<name>A0A0B7FL21_THACB</name>
<gene>
    <name evidence="1" type="ORF">RSOLAG1IB_08160</name>
</gene>
<dbReference type="Proteomes" id="UP000059188">
    <property type="component" value="Unassembled WGS sequence"/>
</dbReference>
<keyword evidence="2" id="KW-1185">Reference proteome</keyword>
<accession>A0A0B7FL21</accession>
<evidence type="ECO:0000313" key="1">
    <source>
        <dbReference type="EMBL" id="CEL56882.1"/>
    </source>
</evidence>
<sequence length="238" mass="25393">MGLFSKFKRKVQEADDMTILNVSRSTRLKRDIAAASNFTIAASMIPTGGVSSLAGVYSVPRFLWTWKKHRIVKKALEARGLTIPTRTKRDYIIPATVSAVTGALGAGADSIAQFSDGLVPPDAVHEISIAQWLGQVGDSAVETTANHAQAVFDPGFAQELTEVDWENAYDPGDLGTHVENGLGHLDETFDTIMPGGLPLFSERTADLAGQTVAALVVGEMAGKAIETTAPKRRQAEVS</sequence>
<dbReference type="OrthoDB" id="3173085at2759"/>
<evidence type="ECO:0000313" key="2">
    <source>
        <dbReference type="Proteomes" id="UP000059188"/>
    </source>
</evidence>
<dbReference type="EMBL" id="LN679125">
    <property type="protein sequence ID" value="CEL56882.1"/>
    <property type="molecule type" value="Genomic_DNA"/>
</dbReference>
<protein>
    <submittedName>
        <fullName evidence="1">Uncharacterized protein</fullName>
    </submittedName>
</protein>